<dbReference type="AlphaFoldDB" id="A0A1B1YVU8"/>
<dbReference type="InterPro" id="IPR032819">
    <property type="entry name" value="TruB_C"/>
</dbReference>
<dbReference type="NCBIfam" id="TIGR00431">
    <property type="entry name" value="TruB"/>
    <property type="match status" value="1"/>
</dbReference>
<feature type="domain" description="tRNA pseudouridine synthase II TruB subfamily 1 C-terminal" evidence="7">
    <location>
        <begin position="243"/>
        <end position="298"/>
    </location>
</feature>
<gene>
    <name evidence="5" type="primary">truB</name>
    <name evidence="9" type="ORF">PG2T_12470</name>
</gene>
<evidence type="ECO:0000256" key="4">
    <source>
        <dbReference type="ARBA" id="ARBA00023235"/>
    </source>
</evidence>
<dbReference type="InterPro" id="IPR015947">
    <property type="entry name" value="PUA-like_sf"/>
</dbReference>
<dbReference type="FunCoup" id="A0A1B1YVU8">
    <property type="interactions" value="517"/>
</dbReference>
<dbReference type="Pfam" id="PF01509">
    <property type="entry name" value="TruB_N"/>
    <property type="match status" value="1"/>
</dbReference>
<dbReference type="STRING" id="1810504.PG2T_12470"/>
<evidence type="ECO:0000259" key="8">
    <source>
        <dbReference type="Pfam" id="PF16198"/>
    </source>
</evidence>
<comment type="similarity">
    <text evidence="2 5">Belongs to the pseudouridine synthase TruB family. Type 1 subfamily.</text>
</comment>
<dbReference type="Gene3D" id="2.30.130.10">
    <property type="entry name" value="PUA domain"/>
    <property type="match status" value="1"/>
</dbReference>
<dbReference type="Gene3D" id="3.30.2350.10">
    <property type="entry name" value="Pseudouridine synthase"/>
    <property type="match status" value="1"/>
</dbReference>
<dbReference type="Proteomes" id="UP000092952">
    <property type="component" value="Chromosome"/>
</dbReference>
<dbReference type="GO" id="GO:0160148">
    <property type="term" value="F:tRNA pseudouridine(55) synthase activity"/>
    <property type="evidence" value="ECO:0007669"/>
    <property type="project" value="UniProtKB-EC"/>
</dbReference>
<dbReference type="Pfam" id="PF16198">
    <property type="entry name" value="TruB_C_2"/>
    <property type="match status" value="1"/>
</dbReference>
<dbReference type="HAMAP" id="MF_01080">
    <property type="entry name" value="TruB_bact"/>
    <property type="match status" value="1"/>
</dbReference>
<dbReference type="SUPFAM" id="SSF55120">
    <property type="entry name" value="Pseudouridine synthase"/>
    <property type="match status" value="1"/>
</dbReference>
<feature type="domain" description="tRNA pseudouridylate synthase B C-terminal" evidence="8">
    <location>
        <begin position="179"/>
        <end position="239"/>
    </location>
</feature>
<dbReference type="SUPFAM" id="SSF88697">
    <property type="entry name" value="PUA domain-like"/>
    <property type="match status" value="1"/>
</dbReference>
<protein>
    <recommendedName>
        <fullName evidence="5">tRNA pseudouridine synthase B</fullName>
        <ecNumber evidence="5">5.4.99.25</ecNumber>
    </recommendedName>
    <alternativeName>
        <fullName evidence="5">tRNA pseudouridine(55) synthase</fullName>
        <shortName evidence="5">Psi55 synthase</shortName>
    </alternativeName>
    <alternativeName>
        <fullName evidence="5">tRNA pseudouridylate synthase</fullName>
    </alternativeName>
    <alternativeName>
        <fullName evidence="5">tRNA-uridine isomerase</fullName>
    </alternativeName>
</protein>
<evidence type="ECO:0000259" key="7">
    <source>
        <dbReference type="Pfam" id="PF09157"/>
    </source>
</evidence>
<keyword evidence="3 5" id="KW-0819">tRNA processing</keyword>
<evidence type="ECO:0000256" key="2">
    <source>
        <dbReference type="ARBA" id="ARBA00005642"/>
    </source>
</evidence>
<comment type="function">
    <text evidence="5">Responsible for synthesis of pseudouridine from uracil-55 in the psi GC loop of transfer RNAs.</text>
</comment>
<dbReference type="InParanoid" id="A0A1B1YVU8"/>
<evidence type="ECO:0000313" key="10">
    <source>
        <dbReference type="Proteomes" id="UP000092952"/>
    </source>
</evidence>
<reference evidence="10" key="1">
    <citation type="submission" date="2016-03" db="EMBL/GenBank/DDBJ databases">
        <title>Complete genome sequence of Solimmundus cernigliae, representing a novel lineage of polycyclic aromatic hydrocarbon degraders within the Gammaproteobacteria.</title>
        <authorList>
            <person name="Singleton D.R."/>
            <person name="Dickey A.N."/>
            <person name="Scholl E.H."/>
            <person name="Wright F.A."/>
            <person name="Aitken M.D."/>
        </authorList>
    </citation>
    <scope>NUCLEOTIDE SEQUENCE [LARGE SCALE GENOMIC DNA]</scope>
    <source>
        <strain evidence="10">TR3.2</strain>
    </source>
</reference>
<dbReference type="RefSeq" id="WP_068806036.1">
    <property type="nucleotide sequence ID" value="NZ_CP014671.1"/>
</dbReference>
<feature type="active site" description="Nucleophile" evidence="5">
    <location>
        <position position="46"/>
    </location>
</feature>
<dbReference type="GO" id="GO:0003723">
    <property type="term" value="F:RNA binding"/>
    <property type="evidence" value="ECO:0007669"/>
    <property type="project" value="InterPro"/>
</dbReference>
<dbReference type="OrthoDB" id="9802309at2"/>
<dbReference type="InterPro" id="IPR036974">
    <property type="entry name" value="PUA_sf"/>
</dbReference>
<proteinExistence type="inferred from homology"/>
<evidence type="ECO:0000256" key="1">
    <source>
        <dbReference type="ARBA" id="ARBA00000385"/>
    </source>
</evidence>
<sequence length="312" mass="33592">MRRRRGRPVSGVLLLDKPTGVSSNHALQTARRLLNAAKAGHTGTLDPLASGLLPLCFGEATKVSQFLLGADKTYRARARLGITTSTGDREGEVLRQRPVAVDAARLAAALVAHTGDLLQVPPMYSALKQGGERLYALARRGETVERPARPVHVSRLELLEFDESGFEVELDCSKGTYVRSLIEDIGEALGCGAHMTALRRLRVGALDVRQAIDLERLRALAADDPNALDACLMPIAEALAHLPQLELAPPEAVSLQRGQAQTLRQPLADGWVAVFTQQRQFIGMAEARDGRLLPRRLVSQDSGADAVPADAA</sequence>
<dbReference type="InterPro" id="IPR020103">
    <property type="entry name" value="PsdUridine_synth_cat_dom_sf"/>
</dbReference>
<dbReference type="CDD" id="cd21152">
    <property type="entry name" value="PUA_TruB_bacterial"/>
    <property type="match status" value="1"/>
</dbReference>
<dbReference type="InterPro" id="IPR002501">
    <property type="entry name" value="PsdUridine_synth_N"/>
</dbReference>
<evidence type="ECO:0000313" key="9">
    <source>
        <dbReference type="EMBL" id="ANX04902.1"/>
    </source>
</evidence>
<dbReference type="KEGG" id="gbi:PG2T_12470"/>
<organism evidence="9 10">
    <name type="scientific">Immundisolibacter cernigliae</name>
    <dbReference type="NCBI Taxonomy" id="1810504"/>
    <lineage>
        <taxon>Bacteria</taxon>
        <taxon>Pseudomonadati</taxon>
        <taxon>Pseudomonadota</taxon>
        <taxon>Gammaproteobacteria</taxon>
        <taxon>Immundisolibacterales</taxon>
        <taxon>Immundisolibacteraceae</taxon>
        <taxon>Immundisolibacter</taxon>
    </lineage>
</organism>
<comment type="catalytic activity">
    <reaction evidence="1 5">
        <text>uridine(55) in tRNA = pseudouridine(55) in tRNA</text>
        <dbReference type="Rhea" id="RHEA:42532"/>
        <dbReference type="Rhea" id="RHEA-COMP:10101"/>
        <dbReference type="Rhea" id="RHEA-COMP:10102"/>
        <dbReference type="ChEBI" id="CHEBI:65314"/>
        <dbReference type="ChEBI" id="CHEBI:65315"/>
        <dbReference type="EC" id="5.4.99.25"/>
    </reaction>
</comment>
<evidence type="ECO:0000256" key="5">
    <source>
        <dbReference type="HAMAP-Rule" id="MF_01080"/>
    </source>
</evidence>
<feature type="domain" description="Pseudouridine synthase II N-terminal" evidence="6">
    <location>
        <begin position="31"/>
        <end position="178"/>
    </location>
</feature>
<dbReference type="InterPro" id="IPR014780">
    <property type="entry name" value="tRNA_psdUridine_synth_TruB"/>
</dbReference>
<dbReference type="EC" id="5.4.99.25" evidence="5"/>
<dbReference type="PANTHER" id="PTHR13767">
    <property type="entry name" value="TRNA-PSEUDOURIDINE SYNTHASE"/>
    <property type="match status" value="1"/>
</dbReference>
<dbReference type="GO" id="GO:0031119">
    <property type="term" value="P:tRNA pseudouridine synthesis"/>
    <property type="evidence" value="ECO:0007669"/>
    <property type="project" value="UniProtKB-UniRule"/>
</dbReference>
<name>A0A1B1YVU8_9GAMM</name>
<keyword evidence="4 5" id="KW-0413">Isomerase</keyword>
<dbReference type="Pfam" id="PF09157">
    <property type="entry name" value="TruB-C_2"/>
    <property type="match status" value="1"/>
</dbReference>
<accession>A0A1B1YVU8</accession>
<keyword evidence="10" id="KW-1185">Reference proteome</keyword>
<dbReference type="EMBL" id="CP014671">
    <property type="protein sequence ID" value="ANX04902.1"/>
    <property type="molecule type" value="Genomic_DNA"/>
</dbReference>
<dbReference type="CDD" id="cd02573">
    <property type="entry name" value="PseudoU_synth_EcTruB"/>
    <property type="match status" value="1"/>
</dbReference>
<dbReference type="GO" id="GO:1990481">
    <property type="term" value="P:mRNA pseudouridine synthesis"/>
    <property type="evidence" value="ECO:0007669"/>
    <property type="project" value="TreeGrafter"/>
</dbReference>
<evidence type="ECO:0000259" key="6">
    <source>
        <dbReference type="Pfam" id="PF01509"/>
    </source>
</evidence>
<dbReference type="InterPro" id="IPR015240">
    <property type="entry name" value="tRNA_sdUridine_synth_fam1_C"/>
</dbReference>
<dbReference type="PANTHER" id="PTHR13767:SF2">
    <property type="entry name" value="PSEUDOURIDYLATE SYNTHASE TRUB1"/>
    <property type="match status" value="1"/>
</dbReference>
<evidence type="ECO:0000256" key="3">
    <source>
        <dbReference type="ARBA" id="ARBA00022694"/>
    </source>
</evidence>